<dbReference type="OrthoDB" id="7359894at2"/>
<keyword evidence="5 7" id="KW-0472">Membrane</keyword>
<dbReference type="InterPro" id="IPR007168">
    <property type="entry name" value="Phageshock_PspC_N"/>
</dbReference>
<feature type="transmembrane region" description="Helical" evidence="7">
    <location>
        <begin position="48"/>
        <end position="72"/>
    </location>
</feature>
<evidence type="ECO:0000313" key="10">
    <source>
        <dbReference type="Proteomes" id="UP000313231"/>
    </source>
</evidence>
<evidence type="ECO:0000313" key="9">
    <source>
        <dbReference type="EMBL" id="TNM42010.1"/>
    </source>
</evidence>
<dbReference type="PANTHER" id="PTHR33885:SF3">
    <property type="entry name" value="PHAGE SHOCK PROTEIN C"/>
    <property type="match status" value="1"/>
</dbReference>
<evidence type="ECO:0000256" key="4">
    <source>
        <dbReference type="ARBA" id="ARBA00022989"/>
    </source>
</evidence>
<organism evidence="9 10">
    <name type="scientific">Nocardioides albidus</name>
    <dbReference type="NCBI Taxonomy" id="1517589"/>
    <lineage>
        <taxon>Bacteria</taxon>
        <taxon>Bacillati</taxon>
        <taxon>Actinomycetota</taxon>
        <taxon>Actinomycetes</taxon>
        <taxon>Propionibacteriales</taxon>
        <taxon>Nocardioidaceae</taxon>
        <taxon>Nocardioides</taxon>
    </lineage>
</organism>
<dbReference type="EMBL" id="VDMP01000021">
    <property type="protein sequence ID" value="TNM42010.1"/>
    <property type="molecule type" value="Genomic_DNA"/>
</dbReference>
<accession>A0A5C4W1C6</accession>
<evidence type="ECO:0000256" key="5">
    <source>
        <dbReference type="ARBA" id="ARBA00023136"/>
    </source>
</evidence>
<evidence type="ECO:0000259" key="8">
    <source>
        <dbReference type="Pfam" id="PF04024"/>
    </source>
</evidence>
<keyword evidence="10" id="KW-1185">Reference proteome</keyword>
<feature type="domain" description="Phage shock protein PspC N-terminal" evidence="8">
    <location>
        <begin position="17"/>
        <end position="74"/>
    </location>
</feature>
<keyword evidence="3 7" id="KW-0812">Transmembrane</keyword>
<dbReference type="GO" id="GO:0005886">
    <property type="term" value="C:plasma membrane"/>
    <property type="evidence" value="ECO:0007669"/>
    <property type="project" value="UniProtKB-SubCell"/>
</dbReference>
<feature type="region of interest" description="Disordered" evidence="6">
    <location>
        <begin position="1"/>
        <end position="21"/>
    </location>
</feature>
<evidence type="ECO:0000256" key="7">
    <source>
        <dbReference type="SAM" id="Phobius"/>
    </source>
</evidence>
<protein>
    <submittedName>
        <fullName evidence="9">PspC domain-containing protein</fullName>
    </submittedName>
</protein>
<dbReference type="InterPro" id="IPR052027">
    <property type="entry name" value="PspC"/>
</dbReference>
<dbReference type="Pfam" id="PF04024">
    <property type="entry name" value="PspC"/>
    <property type="match status" value="1"/>
</dbReference>
<dbReference type="PANTHER" id="PTHR33885">
    <property type="entry name" value="PHAGE SHOCK PROTEIN C"/>
    <property type="match status" value="1"/>
</dbReference>
<evidence type="ECO:0000256" key="1">
    <source>
        <dbReference type="ARBA" id="ARBA00004162"/>
    </source>
</evidence>
<keyword evidence="4 7" id="KW-1133">Transmembrane helix</keyword>
<dbReference type="RefSeq" id="WP_139622450.1">
    <property type="nucleotide sequence ID" value="NZ_VDMP01000021.1"/>
</dbReference>
<evidence type="ECO:0000256" key="6">
    <source>
        <dbReference type="SAM" id="MobiDB-lite"/>
    </source>
</evidence>
<dbReference type="Proteomes" id="UP000313231">
    <property type="component" value="Unassembled WGS sequence"/>
</dbReference>
<comment type="caution">
    <text evidence="9">The sequence shown here is derived from an EMBL/GenBank/DDBJ whole genome shotgun (WGS) entry which is preliminary data.</text>
</comment>
<proteinExistence type="predicted"/>
<sequence length="75" mass="8067">MTNYDSYPGPHQPAAPRRLTRREDDKVIAGVCSGIAAHVGMDATVVRLLMVAAIVFTGGAALLLYLAGWWLMPRG</sequence>
<keyword evidence="2" id="KW-1003">Cell membrane</keyword>
<evidence type="ECO:0000256" key="2">
    <source>
        <dbReference type="ARBA" id="ARBA00022475"/>
    </source>
</evidence>
<comment type="subcellular location">
    <subcellularLocation>
        <location evidence="1">Cell membrane</location>
        <topology evidence="1">Single-pass membrane protein</topology>
    </subcellularLocation>
</comment>
<evidence type="ECO:0000256" key="3">
    <source>
        <dbReference type="ARBA" id="ARBA00022692"/>
    </source>
</evidence>
<reference evidence="9 10" key="1">
    <citation type="journal article" date="2016" name="Int. J. Syst. Evol. Microbiol.">
        <title>Nocardioides albidus sp. nov., an actinobacterium isolated from garden soil.</title>
        <authorList>
            <person name="Singh H."/>
            <person name="Du J."/>
            <person name="Trinh H."/>
            <person name="Won K."/>
            <person name="Yang J.E."/>
            <person name="Yin C."/>
            <person name="Kook M."/>
            <person name="Yi T.H."/>
        </authorList>
    </citation>
    <scope>NUCLEOTIDE SEQUENCE [LARGE SCALE GENOMIC DNA]</scope>
    <source>
        <strain evidence="9 10">CCTCC AB 2015297</strain>
    </source>
</reference>
<name>A0A5C4W1C6_9ACTN</name>
<gene>
    <name evidence="9" type="ORF">FHP29_08590</name>
</gene>
<dbReference type="AlphaFoldDB" id="A0A5C4W1C6"/>